<dbReference type="PANTHER" id="PTHR43501:SF1">
    <property type="entry name" value="CYTOSOL NON-SPECIFIC DIPEPTIDASE"/>
    <property type="match status" value="1"/>
</dbReference>
<dbReference type="EMBL" id="JANGAC010000011">
    <property type="protein sequence ID" value="MCQ4924246.1"/>
    <property type="molecule type" value="Genomic_DNA"/>
</dbReference>
<proteinExistence type="predicted"/>
<dbReference type="InterPro" id="IPR002933">
    <property type="entry name" value="Peptidase_M20"/>
</dbReference>
<dbReference type="PRINTS" id="PR00934">
    <property type="entry name" value="XHISDIPTASE"/>
</dbReference>
<reference evidence="2 3" key="1">
    <citation type="submission" date="2022-06" db="EMBL/GenBank/DDBJ databases">
        <title>Isolation of gut microbiota from human fecal samples.</title>
        <authorList>
            <person name="Pamer E.G."/>
            <person name="Barat B."/>
            <person name="Waligurski E."/>
            <person name="Medina S."/>
            <person name="Paddock L."/>
            <person name="Mostad J."/>
        </authorList>
    </citation>
    <scope>NUCLEOTIDE SEQUENCE [LARGE SCALE GENOMIC DNA]</scope>
    <source>
        <strain evidence="2 3">DFI.7.95</strain>
    </source>
</reference>
<accession>A0ABT1SCN3</accession>
<dbReference type="InterPro" id="IPR011650">
    <property type="entry name" value="Peptidase_M20_dimer"/>
</dbReference>
<dbReference type="CDD" id="cd03890">
    <property type="entry name" value="M20_pepD"/>
    <property type="match status" value="1"/>
</dbReference>
<dbReference type="PANTHER" id="PTHR43501">
    <property type="entry name" value="CYTOSOL NON-SPECIFIC DIPEPTIDASE"/>
    <property type="match status" value="1"/>
</dbReference>
<protein>
    <submittedName>
        <fullName evidence="2">Aminoacyl-histidine dipeptidase</fullName>
    </submittedName>
</protein>
<name>A0ABT1SCN3_9FIRM</name>
<dbReference type="InterPro" id="IPR001160">
    <property type="entry name" value="Peptidase_M20C"/>
</dbReference>
<dbReference type="Pfam" id="PF07687">
    <property type="entry name" value="M20_dimer"/>
    <property type="match status" value="1"/>
</dbReference>
<dbReference type="SUPFAM" id="SSF53187">
    <property type="entry name" value="Zn-dependent exopeptidases"/>
    <property type="match status" value="1"/>
</dbReference>
<evidence type="ECO:0000313" key="2">
    <source>
        <dbReference type="EMBL" id="MCQ4924246.1"/>
    </source>
</evidence>
<comment type="caution">
    <text evidence="2">The sequence shown here is derived from an EMBL/GenBank/DDBJ whole genome shotgun (WGS) entry which is preliminary data.</text>
</comment>
<sequence length="482" mass="53435">MLEGLKPERVMYYFEEISKIPRCSHDEKRISDYLAKIGNNLGLEVIQDEALNIIIKKPASKGYENSPIVVLQGHMDMVGEKTEDSNHDFSKDPIKLELDGDYIVSRETTLGADNGIAVAMALAILESKEISHPPLEVLITSNEESGMSGAAALDPNNIEGKILINIDSEEEGTILVSCAGGERNIITIPIEWNKLSDNKELYELIVTGLKGGHSGMEIHKGRGNANKIMGRILDVMNRKIDIDLCYIEGGSKSNAIPRYAKAIISIPNDIIEETKILVSNIEKDLRFELNSSDKDITLIIEKAKEDKNKVFSNETKTRVITSLMLLPNGVQTMSMDIGGLVESSNNVGVIKTMENDITIESAMRSSIGTLKNHISNEIRLLAETIGAQWESSSAYPAWEYNKDSYIRDVFKEAYKEIYGKDINIAAIHAGLECGLFKEKFGDMDMVSFGPNMYGVHAPGEKLSISSTERTYNLLLKVLERIQ</sequence>
<evidence type="ECO:0000259" key="1">
    <source>
        <dbReference type="Pfam" id="PF07687"/>
    </source>
</evidence>
<evidence type="ECO:0000313" key="3">
    <source>
        <dbReference type="Proteomes" id="UP001524478"/>
    </source>
</evidence>
<dbReference type="PIRSF" id="PIRSF016599">
    <property type="entry name" value="Xaa-His_dipept"/>
    <property type="match status" value="1"/>
</dbReference>
<dbReference type="Gene3D" id="3.40.630.10">
    <property type="entry name" value="Zn peptidases"/>
    <property type="match status" value="2"/>
</dbReference>
<dbReference type="Proteomes" id="UP001524478">
    <property type="component" value="Unassembled WGS sequence"/>
</dbReference>
<keyword evidence="3" id="KW-1185">Reference proteome</keyword>
<dbReference type="NCBIfam" id="TIGR01893">
    <property type="entry name" value="aa-his-dipept"/>
    <property type="match status" value="1"/>
</dbReference>
<dbReference type="Pfam" id="PF01546">
    <property type="entry name" value="Peptidase_M20"/>
    <property type="match status" value="1"/>
</dbReference>
<gene>
    <name evidence="2" type="ORF">NE686_14180</name>
</gene>
<organism evidence="2 3">
    <name type="scientific">Tissierella carlieri</name>
    <dbReference type="NCBI Taxonomy" id="689904"/>
    <lineage>
        <taxon>Bacteria</taxon>
        <taxon>Bacillati</taxon>
        <taxon>Bacillota</taxon>
        <taxon>Tissierellia</taxon>
        <taxon>Tissierellales</taxon>
        <taxon>Tissierellaceae</taxon>
        <taxon>Tissierella</taxon>
    </lineage>
</organism>
<feature type="domain" description="Peptidase M20 dimerisation" evidence="1">
    <location>
        <begin position="208"/>
        <end position="288"/>
    </location>
</feature>